<feature type="transmembrane region" description="Helical" evidence="9">
    <location>
        <begin position="107"/>
        <end position="133"/>
    </location>
</feature>
<dbReference type="InterPro" id="IPR005667">
    <property type="entry name" value="Sulph_transpt2"/>
</dbReference>
<dbReference type="Pfam" id="PF00528">
    <property type="entry name" value="BPD_transp_1"/>
    <property type="match status" value="1"/>
</dbReference>
<sequence>MRMLSVAGRRCRRNISPKAECSISFSKANNKANWRSRAGSPRILENPVALLSMKRNSVLPGFGLTLGCTLLYLAVIVALPLLAMILKTASLGWSDFWNIVTSERALATYKITLSAAAVATVFNGLFGLLLAWVLTRYEFPGKRLIDAAVDLPFALPTAIAGLALVTLFAQNGWFGRFLEPIGIKVAYAPLGIMIAMFFTSIPFVIRTVQPVLEDMSADVEEAARSLGASSWQTFSHIIWPTIFPAFLAGSSLSFARSLGEFGSIVFISGNLPFETEVTSLLVFIRLDEYDYPAAAALAFVMLVTAFVMLLVTNLIQARQLRYAER</sequence>
<evidence type="ECO:0000256" key="9">
    <source>
        <dbReference type="RuleBase" id="RU366001"/>
    </source>
</evidence>
<feature type="transmembrane region" description="Helical" evidence="9">
    <location>
        <begin position="185"/>
        <end position="205"/>
    </location>
</feature>
<evidence type="ECO:0000256" key="3">
    <source>
        <dbReference type="ARBA" id="ARBA00022448"/>
    </source>
</evidence>
<evidence type="ECO:0000256" key="2">
    <source>
        <dbReference type="ARBA" id="ARBA00011779"/>
    </source>
</evidence>
<gene>
    <name evidence="11" type="primary">cysT</name>
    <name evidence="11" type="ORF">OINT_1001464</name>
</gene>
<evidence type="ECO:0000256" key="4">
    <source>
        <dbReference type="ARBA" id="ARBA00022692"/>
    </source>
</evidence>
<dbReference type="CDD" id="cd06261">
    <property type="entry name" value="TM_PBP2"/>
    <property type="match status" value="1"/>
</dbReference>
<evidence type="ECO:0000259" key="10">
    <source>
        <dbReference type="PROSITE" id="PS50928"/>
    </source>
</evidence>
<keyword evidence="7 9" id="KW-0472">Membrane</keyword>
<evidence type="ECO:0000256" key="6">
    <source>
        <dbReference type="ARBA" id="ARBA00023032"/>
    </source>
</evidence>
<dbReference type="NCBIfam" id="TIGR00969">
    <property type="entry name" value="3a0106s02"/>
    <property type="match status" value="1"/>
</dbReference>
<dbReference type="NCBIfam" id="TIGR02139">
    <property type="entry name" value="permease_CysT"/>
    <property type="match status" value="1"/>
</dbReference>
<dbReference type="InterPro" id="IPR011865">
    <property type="entry name" value="CysT_permease"/>
</dbReference>
<dbReference type="Gene3D" id="1.10.3720.10">
    <property type="entry name" value="MetI-like"/>
    <property type="match status" value="1"/>
</dbReference>
<feature type="transmembrane region" description="Helical" evidence="9">
    <location>
        <begin position="153"/>
        <end position="173"/>
    </location>
</feature>
<dbReference type="InterPro" id="IPR000515">
    <property type="entry name" value="MetI-like"/>
</dbReference>
<dbReference type="FunFam" id="1.10.3720.10:FF:000004">
    <property type="entry name" value="Sulfate transport system permease protein CysT"/>
    <property type="match status" value="1"/>
</dbReference>
<dbReference type="HOGENOM" id="CLU_016047_14_0_5"/>
<evidence type="ECO:0000256" key="1">
    <source>
        <dbReference type="ARBA" id="ARBA00004651"/>
    </source>
</evidence>
<comment type="caution">
    <text evidence="11">The sequence shown here is derived from an EMBL/GenBank/DDBJ whole genome shotgun (WGS) entry which is preliminary data.</text>
</comment>
<evidence type="ECO:0000256" key="5">
    <source>
        <dbReference type="ARBA" id="ARBA00022989"/>
    </source>
</evidence>
<keyword evidence="3 9" id="KW-0813">Transport</keyword>
<feature type="domain" description="ABC transmembrane type-1" evidence="10">
    <location>
        <begin position="109"/>
        <end position="312"/>
    </location>
</feature>
<dbReference type="PANTHER" id="PTHR30406:SF10">
    <property type="entry name" value="SULFATE TRANSPORT SYSTEM PERMEASE PROTEIN CYST"/>
    <property type="match status" value="1"/>
</dbReference>
<accession>C4WEC5</accession>
<dbReference type="PROSITE" id="PS50928">
    <property type="entry name" value="ABC_TM1"/>
    <property type="match status" value="1"/>
</dbReference>
<comment type="subunit">
    <text evidence="2">The complex is composed of two ATP-binding proteins (CysA), two transmembrane proteins (CysT and CysW) and a solute-binding protein (CysP).</text>
</comment>
<feature type="transmembrane region" description="Helical" evidence="9">
    <location>
        <begin position="293"/>
        <end position="315"/>
    </location>
</feature>
<keyword evidence="5 9" id="KW-1133">Transmembrane helix</keyword>
<dbReference type="GO" id="GO:0015419">
    <property type="term" value="F:ABC-type sulfate transporter activity"/>
    <property type="evidence" value="ECO:0007669"/>
    <property type="project" value="UniProtKB-UniRule"/>
</dbReference>
<protein>
    <recommendedName>
        <fullName evidence="9">Sulfate transport system permease protein CysT</fullName>
    </recommendedName>
</protein>
<comment type="similarity">
    <text evidence="9">Belongs to the binding-protein-dependent transport system permease family. CysTW subfamily.</text>
</comment>
<proteinExistence type="inferred from homology"/>
<dbReference type="SUPFAM" id="SSF161098">
    <property type="entry name" value="MetI-like"/>
    <property type="match status" value="1"/>
</dbReference>
<evidence type="ECO:0000256" key="8">
    <source>
        <dbReference type="ARBA" id="ARBA00025323"/>
    </source>
</evidence>
<evidence type="ECO:0000313" key="12">
    <source>
        <dbReference type="Proteomes" id="UP000004386"/>
    </source>
</evidence>
<dbReference type="EMBL" id="ACQA01000001">
    <property type="protein sequence ID" value="EEQ96054.1"/>
    <property type="molecule type" value="Genomic_DNA"/>
</dbReference>
<keyword evidence="6 9" id="KW-0764">Sulfate transport</keyword>
<comment type="function">
    <text evidence="8">Part of the ABC transporter complex CysAWTP (TC 3.A.1.6.1) involved in sulfate/thiosulfate import. Probably responsible for the translocation of the substrate across the membrane.</text>
</comment>
<feature type="transmembrane region" description="Helical" evidence="9">
    <location>
        <begin position="62"/>
        <end position="86"/>
    </location>
</feature>
<dbReference type="Proteomes" id="UP000004386">
    <property type="component" value="Unassembled WGS sequence"/>
</dbReference>
<name>C4WEC5_9HYPH</name>
<dbReference type="GO" id="GO:0005886">
    <property type="term" value="C:plasma membrane"/>
    <property type="evidence" value="ECO:0007669"/>
    <property type="project" value="UniProtKB-SubCell"/>
</dbReference>
<comment type="function">
    <text evidence="9">Part of the ABC transporter complex (TC 3.A.1.6.1) involved in sulfate/thiosulfate import.</text>
</comment>
<evidence type="ECO:0000256" key="7">
    <source>
        <dbReference type="ARBA" id="ARBA00023136"/>
    </source>
</evidence>
<dbReference type="InterPro" id="IPR035906">
    <property type="entry name" value="MetI-like_sf"/>
</dbReference>
<organism evidence="11 12">
    <name type="scientific">Brucella intermedia LMG 3301</name>
    <dbReference type="NCBI Taxonomy" id="641118"/>
    <lineage>
        <taxon>Bacteria</taxon>
        <taxon>Pseudomonadati</taxon>
        <taxon>Pseudomonadota</taxon>
        <taxon>Alphaproteobacteria</taxon>
        <taxon>Hyphomicrobiales</taxon>
        <taxon>Brucellaceae</taxon>
        <taxon>Brucella/Ochrobactrum group</taxon>
        <taxon>Brucella</taxon>
    </lineage>
</organism>
<dbReference type="PANTHER" id="PTHR30406">
    <property type="entry name" value="SULFATE TRANSPORT SYSTEM PERMEASE PROTEIN"/>
    <property type="match status" value="1"/>
</dbReference>
<comment type="caution">
    <text evidence="9">Lacks conserved residue(s) required for the propagation of feature annotation.</text>
</comment>
<comment type="subcellular location">
    <subcellularLocation>
        <location evidence="1">Cell membrane</location>
        <topology evidence="1">Multi-pass membrane protein</topology>
    </subcellularLocation>
</comment>
<keyword evidence="4 9" id="KW-0812">Transmembrane</keyword>
<dbReference type="AlphaFoldDB" id="C4WEC5"/>
<evidence type="ECO:0000313" key="11">
    <source>
        <dbReference type="EMBL" id="EEQ96054.1"/>
    </source>
</evidence>
<reference evidence="11 12" key="1">
    <citation type="submission" date="2009-05" db="EMBL/GenBank/DDBJ databases">
        <authorList>
            <person name="Setubal J.C."/>
            <person name="Boyle S."/>
            <person name="Crasta O.R."/>
            <person name="Gillespie J.J."/>
            <person name="Kenyon R.W."/>
            <person name="Lu J."/>
            <person name="Mane S."/>
            <person name="Nagrani S."/>
            <person name="Shallom J.M."/>
            <person name="Shallom S."/>
            <person name="Shukla M."/>
            <person name="Snyder E.E."/>
            <person name="Sobral B.W."/>
            <person name="Wattam A.R."/>
            <person name="Will R."/>
            <person name="Williams K."/>
            <person name="Yoo H."/>
            <person name="Munk C."/>
            <person name="Tapia R."/>
            <person name="Green L."/>
            <person name="Rogers Y."/>
            <person name="Detter J.C."/>
            <person name="Bruce D."/>
            <person name="Brettin T.S."/>
            <person name="Tsolis R."/>
        </authorList>
    </citation>
    <scope>NUCLEOTIDE SEQUENCE [LARGE SCALE GENOMIC DNA]</scope>
    <source>
        <strain evidence="11 12">LMG 3301</strain>
    </source>
</reference>